<dbReference type="Proteomes" id="UP000046393">
    <property type="component" value="Unplaced"/>
</dbReference>
<dbReference type="AlphaFoldDB" id="A0A158R3R1"/>
<name>A0A158R3R1_9BILA</name>
<keyword evidence="1" id="KW-1185">Reference proteome</keyword>
<proteinExistence type="predicted"/>
<protein>
    <submittedName>
        <fullName evidence="2">Ovule protein</fullName>
    </submittedName>
</protein>
<evidence type="ECO:0000313" key="1">
    <source>
        <dbReference type="Proteomes" id="UP000046393"/>
    </source>
</evidence>
<dbReference type="WBParaSite" id="SMUV_0000005701-mRNA-1">
    <property type="protein sequence ID" value="SMUV_0000005701-mRNA-1"/>
    <property type="gene ID" value="SMUV_0000005701"/>
</dbReference>
<evidence type="ECO:0000313" key="2">
    <source>
        <dbReference type="WBParaSite" id="SMUV_0000005701-mRNA-1"/>
    </source>
</evidence>
<accession>A0A158R3R1</accession>
<sequence>MNCCEEEEYLWIGIVEEELNQGCIAILGPMKKEEGSKDDEKSIKVYVDSTHSACDSAILTNCPRETLLS</sequence>
<reference evidence="2" key="1">
    <citation type="submission" date="2016-04" db="UniProtKB">
        <authorList>
            <consortium name="WormBaseParasite"/>
        </authorList>
    </citation>
    <scope>IDENTIFICATION</scope>
</reference>
<organism evidence="1 2">
    <name type="scientific">Syphacia muris</name>
    <dbReference type="NCBI Taxonomy" id="451379"/>
    <lineage>
        <taxon>Eukaryota</taxon>
        <taxon>Metazoa</taxon>
        <taxon>Ecdysozoa</taxon>
        <taxon>Nematoda</taxon>
        <taxon>Chromadorea</taxon>
        <taxon>Rhabditida</taxon>
        <taxon>Spirurina</taxon>
        <taxon>Oxyuridomorpha</taxon>
        <taxon>Oxyuroidea</taxon>
        <taxon>Oxyuridae</taxon>
        <taxon>Syphacia</taxon>
    </lineage>
</organism>